<gene>
    <name evidence="2" type="ORF">SPARVUS_LOCUS16507460</name>
</gene>
<dbReference type="Proteomes" id="UP001162483">
    <property type="component" value="Unassembled WGS sequence"/>
</dbReference>
<feature type="region of interest" description="Disordered" evidence="1">
    <location>
        <begin position="1"/>
        <end position="23"/>
    </location>
</feature>
<evidence type="ECO:0000313" key="3">
    <source>
        <dbReference type="Proteomes" id="UP001162483"/>
    </source>
</evidence>
<feature type="non-terminal residue" evidence="2">
    <location>
        <position position="1"/>
    </location>
</feature>
<comment type="caution">
    <text evidence="2">The sequence shown here is derived from an EMBL/GenBank/DDBJ whole genome shotgun (WGS) entry which is preliminary data.</text>
</comment>
<name>A0ABN9HP85_9NEOB</name>
<protein>
    <submittedName>
        <fullName evidence="2">Uncharacterized protein</fullName>
    </submittedName>
</protein>
<reference evidence="2" key="1">
    <citation type="submission" date="2023-05" db="EMBL/GenBank/DDBJ databases">
        <authorList>
            <person name="Stuckert A."/>
        </authorList>
    </citation>
    <scope>NUCLEOTIDE SEQUENCE</scope>
</reference>
<dbReference type="PANTHER" id="PTHR23312:SF8">
    <property type="entry name" value="ARMADILLO REPEAT-CONTAINING PROTEIN 5"/>
    <property type="match status" value="1"/>
</dbReference>
<evidence type="ECO:0000313" key="2">
    <source>
        <dbReference type="EMBL" id="CAI9623608.1"/>
    </source>
</evidence>
<dbReference type="EMBL" id="CATNWA010021705">
    <property type="protein sequence ID" value="CAI9623608.1"/>
    <property type="molecule type" value="Genomic_DNA"/>
</dbReference>
<feature type="compositionally biased region" description="Basic residues" evidence="1">
    <location>
        <begin position="1"/>
        <end position="11"/>
    </location>
</feature>
<sequence length="286" mass="31743">QDKAFSSRKRKSNDQSLTEEDTSAPNTWPALFSFTFQSVLPVTHKRNLCITIPSGASFSCTLRSLWTRVPSLTSPFPFLSAVRSLLLFGLPFSFKGLLTYVACHPNPSNQAARILQRLTCDPLCLEAFIRTGSICTLRARLLLHESPGGDDKERSRHPERARKLGDILLRNLCIQAASPFGMGLVAHMLVSGPQSDRQQCALCLPFIYRKDSPHRQNLLDGAIHLVLESLMISVDPVYFFHASECLSSMLTPQTSECRSSVLTPQTSECRTSVLTPQTSECRTSVL</sequence>
<dbReference type="PANTHER" id="PTHR23312">
    <property type="entry name" value="ARMC5 ARMADILLO REPEAT-CONTAINING -RELATED"/>
    <property type="match status" value="1"/>
</dbReference>
<proteinExistence type="predicted"/>
<feature type="non-terminal residue" evidence="2">
    <location>
        <position position="286"/>
    </location>
</feature>
<dbReference type="SUPFAM" id="SSF48371">
    <property type="entry name" value="ARM repeat"/>
    <property type="match status" value="1"/>
</dbReference>
<organism evidence="2 3">
    <name type="scientific">Staurois parvus</name>
    <dbReference type="NCBI Taxonomy" id="386267"/>
    <lineage>
        <taxon>Eukaryota</taxon>
        <taxon>Metazoa</taxon>
        <taxon>Chordata</taxon>
        <taxon>Craniata</taxon>
        <taxon>Vertebrata</taxon>
        <taxon>Euteleostomi</taxon>
        <taxon>Amphibia</taxon>
        <taxon>Batrachia</taxon>
        <taxon>Anura</taxon>
        <taxon>Neobatrachia</taxon>
        <taxon>Ranoidea</taxon>
        <taxon>Ranidae</taxon>
        <taxon>Staurois</taxon>
    </lineage>
</organism>
<dbReference type="InterPro" id="IPR016024">
    <property type="entry name" value="ARM-type_fold"/>
</dbReference>
<evidence type="ECO:0000256" key="1">
    <source>
        <dbReference type="SAM" id="MobiDB-lite"/>
    </source>
</evidence>
<keyword evidence="3" id="KW-1185">Reference proteome</keyword>
<accession>A0ABN9HP85</accession>